<keyword evidence="2" id="KW-1185">Reference proteome</keyword>
<sequence length="86" mass="10036">MLEKMHPKEDEVSRRDRAHSRRHVPLVDGFMKLDVVTQPSPWNGTALYTLRWKLGRYLQYSHDGSANCERKILAVRGLDRRAFALS</sequence>
<reference evidence="1" key="1">
    <citation type="submission" date="2022-03" db="EMBL/GenBank/DDBJ databases">
        <authorList>
            <person name="Martin H S."/>
        </authorList>
    </citation>
    <scope>NUCLEOTIDE SEQUENCE</scope>
</reference>
<evidence type="ECO:0000313" key="1">
    <source>
        <dbReference type="EMBL" id="CAH2067690.1"/>
    </source>
</evidence>
<dbReference type="Proteomes" id="UP000837857">
    <property type="component" value="Chromosome 4"/>
</dbReference>
<dbReference type="EMBL" id="OW152816">
    <property type="protein sequence ID" value="CAH2067690.1"/>
    <property type="molecule type" value="Genomic_DNA"/>
</dbReference>
<feature type="non-terminal residue" evidence="1">
    <location>
        <position position="1"/>
    </location>
</feature>
<name>A0ABN8IX30_9NEOP</name>
<protein>
    <submittedName>
        <fullName evidence="1">Uncharacterized protein</fullName>
    </submittedName>
</protein>
<evidence type="ECO:0000313" key="2">
    <source>
        <dbReference type="Proteomes" id="UP000837857"/>
    </source>
</evidence>
<organism evidence="1 2">
    <name type="scientific">Iphiclides podalirius</name>
    <name type="common">scarce swallowtail</name>
    <dbReference type="NCBI Taxonomy" id="110791"/>
    <lineage>
        <taxon>Eukaryota</taxon>
        <taxon>Metazoa</taxon>
        <taxon>Ecdysozoa</taxon>
        <taxon>Arthropoda</taxon>
        <taxon>Hexapoda</taxon>
        <taxon>Insecta</taxon>
        <taxon>Pterygota</taxon>
        <taxon>Neoptera</taxon>
        <taxon>Endopterygota</taxon>
        <taxon>Lepidoptera</taxon>
        <taxon>Glossata</taxon>
        <taxon>Ditrysia</taxon>
        <taxon>Papilionoidea</taxon>
        <taxon>Papilionidae</taxon>
        <taxon>Papilioninae</taxon>
        <taxon>Iphiclides</taxon>
    </lineage>
</organism>
<gene>
    <name evidence="1" type="ORF">IPOD504_LOCUS13990</name>
</gene>
<accession>A0ABN8IX30</accession>
<proteinExistence type="predicted"/>